<dbReference type="InterPro" id="IPR017972">
    <property type="entry name" value="Cyt_P450_CS"/>
</dbReference>
<evidence type="ECO:0000313" key="15">
    <source>
        <dbReference type="EMBL" id="KAJ8928362.1"/>
    </source>
</evidence>
<dbReference type="Proteomes" id="UP001162156">
    <property type="component" value="Unassembled WGS sequence"/>
</dbReference>
<dbReference type="Pfam" id="PF00067">
    <property type="entry name" value="p450"/>
    <property type="match status" value="1"/>
</dbReference>
<dbReference type="GO" id="GO:0016705">
    <property type="term" value="F:oxidoreductase activity, acting on paired donors, with incorporation or reduction of molecular oxygen"/>
    <property type="evidence" value="ECO:0007669"/>
    <property type="project" value="InterPro"/>
</dbReference>
<evidence type="ECO:0008006" key="17">
    <source>
        <dbReference type="Google" id="ProtNLM"/>
    </source>
</evidence>
<name>A0AAV8WQD6_9CUCU</name>
<dbReference type="CDD" id="cd11056">
    <property type="entry name" value="CYP6-like"/>
    <property type="match status" value="1"/>
</dbReference>
<evidence type="ECO:0000313" key="16">
    <source>
        <dbReference type="Proteomes" id="UP001162156"/>
    </source>
</evidence>
<comment type="caution">
    <text evidence="15">The sequence shown here is derived from an EMBL/GenBank/DDBJ whole genome shotgun (WGS) entry which is preliminary data.</text>
</comment>
<dbReference type="GO" id="GO:0020037">
    <property type="term" value="F:heme binding"/>
    <property type="evidence" value="ECO:0007669"/>
    <property type="project" value="InterPro"/>
</dbReference>
<protein>
    <recommendedName>
        <fullName evidence="17">Cytochrome P450</fullName>
    </recommendedName>
</protein>
<dbReference type="PROSITE" id="PS00086">
    <property type="entry name" value="CYTOCHROME_P450"/>
    <property type="match status" value="1"/>
</dbReference>
<comment type="cofactor">
    <cofactor evidence="1 13">
        <name>heme</name>
        <dbReference type="ChEBI" id="CHEBI:30413"/>
    </cofactor>
</comment>
<comment type="similarity">
    <text evidence="4 14">Belongs to the cytochrome P450 family.</text>
</comment>
<evidence type="ECO:0000256" key="8">
    <source>
        <dbReference type="ARBA" id="ARBA00022848"/>
    </source>
</evidence>
<evidence type="ECO:0000256" key="4">
    <source>
        <dbReference type="ARBA" id="ARBA00010617"/>
    </source>
</evidence>
<evidence type="ECO:0000256" key="14">
    <source>
        <dbReference type="RuleBase" id="RU000461"/>
    </source>
</evidence>
<keyword evidence="16" id="KW-1185">Reference proteome</keyword>
<dbReference type="PRINTS" id="PR00385">
    <property type="entry name" value="P450"/>
</dbReference>
<dbReference type="PANTHER" id="PTHR24292">
    <property type="entry name" value="CYTOCHROME P450"/>
    <property type="match status" value="1"/>
</dbReference>
<evidence type="ECO:0000256" key="7">
    <source>
        <dbReference type="ARBA" id="ARBA00022824"/>
    </source>
</evidence>
<dbReference type="InterPro" id="IPR036396">
    <property type="entry name" value="Cyt_P450_sf"/>
</dbReference>
<dbReference type="GO" id="GO:0005789">
    <property type="term" value="C:endoplasmic reticulum membrane"/>
    <property type="evidence" value="ECO:0007669"/>
    <property type="project" value="UniProtKB-SubCell"/>
</dbReference>
<reference evidence="15" key="1">
    <citation type="journal article" date="2023" name="Insect Mol. Biol.">
        <title>Genome sequencing provides insights into the evolution of gene families encoding plant cell wall-degrading enzymes in longhorned beetles.</title>
        <authorList>
            <person name="Shin N.R."/>
            <person name="Okamura Y."/>
            <person name="Kirsch R."/>
            <person name="Pauchet Y."/>
        </authorList>
    </citation>
    <scope>NUCLEOTIDE SEQUENCE</scope>
    <source>
        <strain evidence="15">RBIC_L_NR</strain>
    </source>
</reference>
<dbReference type="PRINTS" id="PR00463">
    <property type="entry name" value="EP450I"/>
</dbReference>
<evidence type="ECO:0000256" key="10">
    <source>
        <dbReference type="ARBA" id="ARBA00023004"/>
    </source>
</evidence>
<evidence type="ECO:0000256" key="13">
    <source>
        <dbReference type="PIRSR" id="PIRSR602401-1"/>
    </source>
</evidence>
<dbReference type="PANTHER" id="PTHR24292:SF54">
    <property type="entry name" value="CYP9F3-RELATED"/>
    <property type="match status" value="1"/>
</dbReference>
<evidence type="ECO:0000256" key="9">
    <source>
        <dbReference type="ARBA" id="ARBA00023002"/>
    </source>
</evidence>
<dbReference type="InterPro" id="IPR001128">
    <property type="entry name" value="Cyt_P450"/>
</dbReference>
<feature type="binding site" description="axial binding residue" evidence="13">
    <location>
        <position position="314"/>
    </location>
    <ligand>
        <name>heme</name>
        <dbReference type="ChEBI" id="CHEBI:30413"/>
    </ligand>
    <ligandPart>
        <name>Fe</name>
        <dbReference type="ChEBI" id="CHEBI:18248"/>
    </ligandPart>
</feature>
<sequence>MERHAFNVIPSFYKFQNETDVYTDSRKDEIIELEMKNVFTRFTNDIIANCAFGIKCDSLKDETNQFFTMGSSLSAPRGLNVLRGILAALFPKVFKDTMLLREKENIVRPDMIHLLMEAKKGRLRHDNEKTTENETGFATVEESSLGKTVRKMELTDDMIAAQALVFFFAGFETSSTLLSFLSYELALNPDIQSKVQSEIDEAVNKGNGKVSYEDILKIKYLDQVISETLRKYPPGYVLTRVCTKDYKIEAKKDNEIDFVLEKGCVVSIPVCGIHMDPKYFPEPNKFDPDRFSDENKGRIVPGSYMPFGIGPRNCIG</sequence>
<keyword evidence="6 13" id="KW-0479">Metal-binding</keyword>
<keyword evidence="5 13" id="KW-0349">Heme</keyword>
<evidence type="ECO:0000256" key="12">
    <source>
        <dbReference type="ARBA" id="ARBA00023136"/>
    </source>
</evidence>
<dbReference type="SUPFAM" id="SSF48264">
    <property type="entry name" value="Cytochrome P450"/>
    <property type="match status" value="1"/>
</dbReference>
<keyword evidence="7" id="KW-0256">Endoplasmic reticulum</keyword>
<comment type="subcellular location">
    <subcellularLocation>
        <location evidence="3">Endoplasmic reticulum membrane</location>
        <topology evidence="3">Peripheral membrane protein</topology>
    </subcellularLocation>
    <subcellularLocation>
        <location evidence="2">Microsome membrane</location>
        <topology evidence="2">Peripheral membrane protein</topology>
    </subcellularLocation>
</comment>
<keyword evidence="12" id="KW-0472">Membrane</keyword>
<keyword evidence="11 14" id="KW-0503">Monooxygenase</keyword>
<proteinExistence type="inferred from homology"/>
<dbReference type="GO" id="GO:0004497">
    <property type="term" value="F:monooxygenase activity"/>
    <property type="evidence" value="ECO:0007669"/>
    <property type="project" value="UniProtKB-KW"/>
</dbReference>
<accession>A0AAV8WQD6</accession>
<evidence type="ECO:0000256" key="3">
    <source>
        <dbReference type="ARBA" id="ARBA00004406"/>
    </source>
</evidence>
<keyword evidence="10 13" id="KW-0408">Iron</keyword>
<gene>
    <name evidence="15" type="ORF">NQ314_019093</name>
</gene>
<dbReference type="AlphaFoldDB" id="A0AAV8WQD6"/>
<dbReference type="EMBL" id="JANEYF010005386">
    <property type="protein sequence ID" value="KAJ8928362.1"/>
    <property type="molecule type" value="Genomic_DNA"/>
</dbReference>
<dbReference type="InterPro" id="IPR002401">
    <property type="entry name" value="Cyt_P450_E_grp-I"/>
</dbReference>
<dbReference type="Gene3D" id="1.10.630.10">
    <property type="entry name" value="Cytochrome P450"/>
    <property type="match status" value="1"/>
</dbReference>
<dbReference type="GO" id="GO:0005506">
    <property type="term" value="F:iron ion binding"/>
    <property type="evidence" value="ECO:0007669"/>
    <property type="project" value="InterPro"/>
</dbReference>
<keyword evidence="8" id="KW-0492">Microsome</keyword>
<evidence type="ECO:0000256" key="1">
    <source>
        <dbReference type="ARBA" id="ARBA00001971"/>
    </source>
</evidence>
<dbReference type="InterPro" id="IPR050476">
    <property type="entry name" value="Insect_CytP450_Detox"/>
</dbReference>
<evidence type="ECO:0000256" key="5">
    <source>
        <dbReference type="ARBA" id="ARBA00022617"/>
    </source>
</evidence>
<evidence type="ECO:0000256" key="2">
    <source>
        <dbReference type="ARBA" id="ARBA00004174"/>
    </source>
</evidence>
<keyword evidence="9 14" id="KW-0560">Oxidoreductase</keyword>
<evidence type="ECO:0000256" key="6">
    <source>
        <dbReference type="ARBA" id="ARBA00022723"/>
    </source>
</evidence>
<organism evidence="15 16">
    <name type="scientific">Rhamnusium bicolor</name>
    <dbReference type="NCBI Taxonomy" id="1586634"/>
    <lineage>
        <taxon>Eukaryota</taxon>
        <taxon>Metazoa</taxon>
        <taxon>Ecdysozoa</taxon>
        <taxon>Arthropoda</taxon>
        <taxon>Hexapoda</taxon>
        <taxon>Insecta</taxon>
        <taxon>Pterygota</taxon>
        <taxon>Neoptera</taxon>
        <taxon>Endopterygota</taxon>
        <taxon>Coleoptera</taxon>
        <taxon>Polyphaga</taxon>
        <taxon>Cucujiformia</taxon>
        <taxon>Chrysomeloidea</taxon>
        <taxon>Cerambycidae</taxon>
        <taxon>Lepturinae</taxon>
        <taxon>Rhagiini</taxon>
        <taxon>Rhamnusium</taxon>
    </lineage>
</organism>
<evidence type="ECO:0000256" key="11">
    <source>
        <dbReference type="ARBA" id="ARBA00023033"/>
    </source>
</evidence>